<dbReference type="FunCoup" id="A0A5R8Q8G9">
    <property type="interactions" value="312"/>
</dbReference>
<organism evidence="8 9">
    <name type="scientific">Culicoidibacter larvae</name>
    <dbReference type="NCBI Taxonomy" id="2579976"/>
    <lineage>
        <taxon>Bacteria</taxon>
        <taxon>Bacillati</taxon>
        <taxon>Bacillota</taxon>
        <taxon>Culicoidibacteria</taxon>
        <taxon>Culicoidibacterales</taxon>
        <taxon>Culicoidibacteraceae</taxon>
        <taxon>Culicoidibacter</taxon>
    </lineage>
</organism>
<evidence type="ECO:0000256" key="4">
    <source>
        <dbReference type="ARBA" id="ARBA00023235"/>
    </source>
</evidence>
<comment type="caution">
    <text evidence="8">The sequence shown here is derived from an EMBL/GenBank/DDBJ whole genome shotgun (WGS) entry which is preliminary data.</text>
</comment>
<dbReference type="RefSeq" id="WP_138192070.1">
    <property type="nucleotide sequence ID" value="NZ_VBWP01000010.1"/>
</dbReference>
<dbReference type="FunFam" id="3.30.2350.10:FF:000011">
    <property type="entry name" value="tRNA pseudouridine synthase B"/>
    <property type="match status" value="1"/>
</dbReference>
<dbReference type="HAMAP" id="MF_01080">
    <property type="entry name" value="TruB_bact"/>
    <property type="match status" value="1"/>
</dbReference>
<dbReference type="EC" id="5.4.99.25" evidence="5"/>
<dbReference type="PANTHER" id="PTHR13767:SF2">
    <property type="entry name" value="PSEUDOURIDYLATE SYNTHASE TRUB1"/>
    <property type="match status" value="1"/>
</dbReference>
<evidence type="ECO:0000256" key="2">
    <source>
        <dbReference type="ARBA" id="ARBA00005642"/>
    </source>
</evidence>
<evidence type="ECO:0000256" key="1">
    <source>
        <dbReference type="ARBA" id="ARBA00000385"/>
    </source>
</evidence>
<accession>A0A5R8Q8G9</accession>
<dbReference type="GO" id="GO:0031119">
    <property type="term" value="P:tRNA pseudouridine synthesis"/>
    <property type="evidence" value="ECO:0007669"/>
    <property type="project" value="UniProtKB-UniRule"/>
</dbReference>
<evidence type="ECO:0000256" key="3">
    <source>
        <dbReference type="ARBA" id="ARBA00022694"/>
    </source>
</evidence>
<dbReference type="Gene3D" id="3.30.2350.10">
    <property type="entry name" value="Pseudouridine synthase"/>
    <property type="match status" value="1"/>
</dbReference>
<dbReference type="InParanoid" id="A0A5R8Q8G9"/>
<feature type="active site" description="Nucleophile" evidence="5">
    <location>
        <position position="38"/>
    </location>
</feature>
<sequence>MDGVLAVHKPRGMTSHDVVWKLRRILGTKKIGHTGTLDPDVDGVLVVCIGRATKLVQFMEHAHKVYHAEAVLGVATTTEDLSGEVVEMLPVPVGCFDEAMVQQVLADFVGVSKQVPPMYSAVKVNGRKLYEYARNGVEVERPERSIEIFSLVYNADSLKFADERGYFEFDIESAKGLYVRTLCVDIGAKLGFPAAMADLQRTASGQFTLDDCVTLEQIEAGDYVLTAMADIDLGLPEFIVDELLAERIGVGSVFTVDELIDAPNEPFAVLNEHRQLLAVYQPHPEKPGKFKPVRVFS</sequence>
<gene>
    <name evidence="5 8" type="primary">truB</name>
    <name evidence="8" type="ORF">FEZ08_10305</name>
</gene>
<feature type="domain" description="Pseudouridine synthase II N-terminal" evidence="6">
    <location>
        <begin position="23"/>
        <end position="179"/>
    </location>
</feature>
<dbReference type="GO" id="GO:0003723">
    <property type="term" value="F:RNA binding"/>
    <property type="evidence" value="ECO:0007669"/>
    <property type="project" value="InterPro"/>
</dbReference>
<dbReference type="InterPro" id="IPR014780">
    <property type="entry name" value="tRNA_psdUridine_synth_TruB"/>
</dbReference>
<dbReference type="OrthoDB" id="9802309at2"/>
<reference evidence="8 9" key="1">
    <citation type="submission" date="2019-05" db="EMBL/GenBank/DDBJ databases">
        <title>Culicoidintestinum kansasii gen. nov., sp. nov. from the gastrointestinal tract of the biting midge, Culicoides sonorensis.</title>
        <authorList>
            <person name="Neupane S."/>
            <person name="Ghosh A."/>
            <person name="Gunther S."/>
            <person name="Martin K."/>
            <person name="Zurek L."/>
        </authorList>
    </citation>
    <scope>NUCLEOTIDE SEQUENCE [LARGE SCALE GENOMIC DNA]</scope>
    <source>
        <strain evidence="8 9">CS-1</strain>
    </source>
</reference>
<keyword evidence="4 5" id="KW-0413">Isomerase</keyword>
<dbReference type="PANTHER" id="PTHR13767">
    <property type="entry name" value="TRNA-PSEUDOURIDINE SYNTHASE"/>
    <property type="match status" value="1"/>
</dbReference>
<evidence type="ECO:0000259" key="7">
    <source>
        <dbReference type="Pfam" id="PF16198"/>
    </source>
</evidence>
<keyword evidence="3 5" id="KW-0819">tRNA processing</keyword>
<dbReference type="Pfam" id="PF16198">
    <property type="entry name" value="TruB_C_2"/>
    <property type="match status" value="1"/>
</dbReference>
<dbReference type="GO" id="GO:0160148">
    <property type="term" value="F:tRNA pseudouridine(55) synthase activity"/>
    <property type="evidence" value="ECO:0007669"/>
    <property type="project" value="UniProtKB-EC"/>
</dbReference>
<dbReference type="CDD" id="cd02573">
    <property type="entry name" value="PseudoU_synth_EcTruB"/>
    <property type="match status" value="1"/>
</dbReference>
<dbReference type="Pfam" id="PF01509">
    <property type="entry name" value="TruB_N"/>
    <property type="match status" value="1"/>
</dbReference>
<feature type="domain" description="tRNA pseudouridylate synthase B C-terminal" evidence="7">
    <location>
        <begin position="180"/>
        <end position="221"/>
    </location>
</feature>
<dbReference type="InterPro" id="IPR020103">
    <property type="entry name" value="PsdUridine_synth_cat_dom_sf"/>
</dbReference>
<dbReference type="InterPro" id="IPR032819">
    <property type="entry name" value="TruB_C"/>
</dbReference>
<evidence type="ECO:0000313" key="8">
    <source>
        <dbReference type="EMBL" id="TLG71791.1"/>
    </source>
</evidence>
<dbReference type="EMBL" id="VBWP01000010">
    <property type="protein sequence ID" value="TLG71791.1"/>
    <property type="molecule type" value="Genomic_DNA"/>
</dbReference>
<protein>
    <recommendedName>
        <fullName evidence="5">tRNA pseudouridine synthase B</fullName>
        <ecNumber evidence="5">5.4.99.25</ecNumber>
    </recommendedName>
    <alternativeName>
        <fullName evidence="5">tRNA pseudouridine(55) synthase</fullName>
        <shortName evidence="5">Psi55 synthase</shortName>
    </alternativeName>
    <alternativeName>
        <fullName evidence="5">tRNA pseudouridylate synthase</fullName>
    </alternativeName>
    <alternativeName>
        <fullName evidence="5">tRNA-uridine isomerase</fullName>
    </alternativeName>
</protein>
<comment type="function">
    <text evidence="5">Responsible for synthesis of pseudouridine from uracil-55 in the psi GC loop of transfer RNAs.</text>
</comment>
<comment type="catalytic activity">
    <reaction evidence="1 5">
        <text>uridine(55) in tRNA = pseudouridine(55) in tRNA</text>
        <dbReference type="Rhea" id="RHEA:42532"/>
        <dbReference type="Rhea" id="RHEA-COMP:10101"/>
        <dbReference type="Rhea" id="RHEA-COMP:10102"/>
        <dbReference type="ChEBI" id="CHEBI:65314"/>
        <dbReference type="ChEBI" id="CHEBI:65315"/>
        <dbReference type="EC" id="5.4.99.25"/>
    </reaction>
</comment>
<proteinExistence type="inferred from homology"/>
<dbReference type="AlphaFoldDB" id="A0A5R8Q8G9"/>
<dbReference type="GO" id="GO:1990481">
    <property type="term" value="P:mRNA pseudouridine synthesis"/>
    <property type="evidence" value="ECO:0007669"/>
    <property type="project" value="TreeGrafter"/>
</dbReference>
<dbReference type="InterPro" id="IPR002501">
    <property type="entry name" value="PsdUridine_synth_N"/>
</dbReference>
<evidence type="ECO:0000313" key="9">
    <source>
        <dbReference type="Proteomes" id="UP000306912"/>
    </source>
</evidence>
<dbReference type="SUPFAM" id="SSF55120">
    <property type="entry name" value="Pseudouridine synthase"/>
    <property type="match status" value="1"/>
</dbReference>
<dbReference type="Proteomes" id="UP000306912">
    <property type="component" value="Unassembled WGS sequence"/>
</dbReference>
<evidence type="ECO:0000256" key="5">
    <source>
        <dbReference type="HAMAP-Rule" id="MF_01080"/>
    </source>
</evidence>
<evidence type="ECO:0000259" key="6">
    <source>
        <dbReference type="Pfam" id="PF01509"/>
    </source>
</evidence>
<keyword evidence="9" id="KW-1185">Reference proteome</keyword>
<name>A0A5R8Q8G9_9FIRM</name>
<comment type="similarity">
    <text evidence="2 5">Belongs to the pseudouridine synthase TruB family. Type 1 subfamily.</text>
</comment>
<dbReference type="NCBIfam" id="TIGR00431">
    <property type="entry name" value="TruB"/>
    <property type="match status" value="1"/>
</dbReference>